<dbReference type="Pfam" id="PF00501">
    <property type="entry name" value="AMP-binding"/>
    <property type="match status" value="1"/>
</dbReference>
<dbReference type="EMBL" id="JANZXA010000003">
    <property type="protein sequence ID" value="MCT2399148.1"/>
    <property type="molecule type" value="Genomic_DNA"/>
</dbReference>
<comment type="similarity">
    <text evidence="1">Belongs to the ATP-dependent AMP-binding enzyme family.</text>
</comment>
<evidence type="ECO:0000256" key="4">
    <source>
        <dbReference type="ARBA" id="ARBA00022840"/>
    </source>
</evidence>
<evidence type="ECO:0000256" key="2">
    <source>
        <dbReference type="ARBA" id="ARBA00022598"/>
    </source>
</evidence>
<dbReference type="RefSeq" id="WP_260044983.1">
    <property type="nucleotide sequence ID" value="NZ_JANZXA010000003.1"/>
</dbReference>
<keyword evidence="2" id="KW-0436">Ligase</keyword>
<dbReference type="Gene3D" id="3.40.50.12780">
    <property type="entry name" value="N-terminal domain of ligase-like"/>
    <property type="match status" value="1"/>
</dbReference>
<evidence type="ECO:0000259" key="6">
    <source>
        <dbReference type="Pfam" id="PF13193"/>
    </source>
</evidence>
<dbReference type="InterPro" id="IPR025110">
    <property type="entry name" value="AMP-bd_C"/>
</dbReference>
<keyword evidence="4" id="KW-0067">ATP-binding</keyword>
<name>A0ABT2I3D1_9SPHN</name>
<reference evidence="7" key="1">
    <citation type="submission" date="2022-09" db="EMBL/GenBank/DDBJ databases">
        <title>Novosphingobium sp. Nov., a polycyclic aromatic hydrocarbon-degrading bacterium isolated form mangrove sediments in HongKong.</title>
        <authorList>
            <person name="Hu Z."/>
        </authorList>
    </citation>
    <scope>NUCLEOTIDE SEQUENCE</scope>
    <source>
        <strain evidence="7">HK4-1</strain>
    </source>
</reference>
<evidence type="ECO:0000259" key="5">
    <source>
        <dbReference type="Pfam" id="PF00501"/>
    </source>
</evidence>
<dbReference type="InterPro" id="IPR045851">
    <property type="entry name" value="AMP-bd_C_sf"/>
</dbReference>
<evidence type="ECO:0000256" key="1">
    <source>
        <dbReference type="ARBA" id="ARBA00006432"/>
    </source>
</evidence>
<dbReference type="PANTHER" id="PTHR43605">
    <property type="entry name" value="ACYL-COENZYME A SYNTHETASE"/>
    <property type="match status" value="1"/>
</dbReference>
<keyword evidence="3" id="KW-0547">Nucleotide-binding</keyword>
<dbReference type="InterPro" id="IPR042099">
    <property type="entry name" value="ANL_N_sf"/>
</dbReference>
<accession>A0ABT2I3D1</accession>
<evidence type="ECO:0000313" key="8">
    <source>
        <dbReference type="Proteomes" id="UP001165583"/>
    </source>
</evidence>
<evidence type="ECO:0000313" key="7">
    <source>
        <dbReference type="EMBL" id="MCT2399148.1"/>
    </source>
</evidence>
<dbReference type="Gene3D" id="3.30.300.30">
    <property type="match status" value="1"/>
</dbReference>
<feature type="domain" description="AMP-binding enzyme C-terminal" evidence="6">
    <location>
        <begin position="436"/>
        <end position="512"/>
    </location>
</feature>
<protein>
    <submittedName>
        <fullName evidence="7">AMP-binding protein</fullName>
    </submittedName>
</protein>
<evidence type="ECO:0000256" key="3">
    <source>
        <dbReference type="ARBA" id="ARBA00022741"/>
    </source>
</evidence>
<dbReference type="SUPFAM" id="SSF56801">
    <property type="entry name" value="Acetyl-CoA synthetase-like"/>
    <property type="match status" value="1"/>
</dbReference>
<dbReference type="InterPro" id="IPR051087">
    <property type="entry name" value="Mitochondrial_ACSM"/>
</dbReference>
<proteinExistence type="inferred from homology"/>
<dbReference type="InterPro" id="IPR000873">
    <property type="entry name" value="AMP-dep_synth/lig_dom"/>
</dbReference>
<comment type="caution">
    <text evidence="7">The sequence shown here is derived from an EMBL/GenBank/DDBJ whole genome shotgun (WGS) entry which is preliminary data.</text>
</comment>
<organism evidence="7 8">
    <name type="scientific">Novosphingobium mangrovi</name>
    <name type="common">ex Huang et al. 2023</name>
    <dbReference type="NCBI Taxonomy" id="2976432"/>
    <lineage>
        <taxon>Bacteria</taxon>
        <taxon>Pseudomonadati</taxon>
        <taxon>Pseudomonadota</taxon>
        <taxon>Alphaproteobacteria</taxon>
        <taxon>Sphingomonadales</taxon>
        <taxon>Sphingomonadaceae</taxon>
        <taxon>Novosphingobium</taxon>
    </lineage>
</organism>
<feature type="domain" description="AMP-dependent synthetase/ligase" evidence="5">
    <location>
        <begin position="52"/>
        <end position="394"/>
    </location>
</feature>
<dbReference type="Proteomes" id="UP001165583">
    <property type="component" value="Unassembled WGS sequence"/>
</dbReference>
<dbReference type="PANTHER" id="PTHR43605:SF10">
    <property type="entry name" value="ACYL-COA SYNTHETASE MEDIUM CHAIN FAMILY MEMBER 3"/>
    <property type="match status" value="1"/>
</dbReference>
<keyword evidence="8" id="KW-1185">Reference proteome</keyword>
<gene>
    <name evidence="7" type="ORF">NZK81_06290</name>
</gene>
<sequence>MVKLTDYTSYADAQAHASSAALWELFDGDREHLNIAHECITRHADGSGRPAVRIAHADGHDEILSFDTISAGAAQFAHWLDAEGVKPGERIAFMLEPSLPFYVCLFGAMQTGAISVPLFTLFGPDALRLRVGDCNPSILITNAEKAELARSVANEDGTPRVIVADEAFLASLKDLPTTYTPKTKASDMAVFQYTSGTTRELPEAVKHSHKTLVTLMFAALYGTGIRPKTANRAGDEFFCPSSPAWGHGLWHGTLAPLAMGVTTGTFAGRFDPVRLMKALDDFKITNMSAAATHYRMMKNSGKGGDFTFHFKKLSFTGEPIDPATLEWIDEYFKVPACSMYGTTEIGVVLVNYPGAEDFMVKPGSLGKPVPGQKLEVHRPDGTVCDSGEIGELMLWRGGGWMTTKDRAKSDEDGYLYHCGRADDVIISAGWTMSAVEIENTMLRHENVLECGVIGVPDEKRGQVVKAFVVANCEGSDALTKELQEFTRERLAQHEFPRIVEYVSELPKNPAGKVHRKKLRDLEAERAGVAQ</sequence>
<dbReference type="Pfam" id="PF13193">
    <property type="entry name" value="AMP-binding_C"/>
    <property type="match status" value="1"/>
</dbReference>